<evidence type="ECO:0000256" key="7">
    <source>
        <dbReference type="ARBA" id="ARBA00023098"/>
    </source>
</evidence>
<keyword evidence="6 10" id="KW-1133">Transmembrane helix</keyword>
<keyword evidence="12" id="KW-1185">Reference proteome</keyword>
<keyword evidence="8 10" id="KW-0472">Membrane</keyword>
<feature type="transmembrane region" description="Helical" evidence="10">
    <location>
        <begin position="65"/>
        <end position="92"/>
    </location>
</feature>
<dbReference type="PANTHER" id="PTHR11157:SF122">
    <property type="entry name" value="ELONGATION OF FATTY ACIDS PROTEIN A-LIKE"/>
    <property type="match status" value="1"/>
</dbReference>
<evidence type="ECO:0000256" key="1">
    <source>
        <dbReference type="ARBA" id="ARBA00004141"/>
    </source>
</evidence>
<name>A0ABS8T7W9_DATST</name>
<feature type="transmembrane region" description="Helical" evidence="10">
    <location>
        <begin position="176"/>
        <end position="197"/>
    </location>
</feature>
<proteinExistence type="predicted"/>
<evidence type="ECO:0000256" key="10">
    <source>
        <dbReference type="SAM" id="Phobius"/>
    </source>
</evidence>
<keyword evidence="3" id="KW-0808">Transferase</keyword>
<keyword evidence="5" id="KW-0276">Fatty acid metabolism</keyword>
<keyword evidence="9" id="KW-0275">Fatty acid biosynthesis</keyword>
<evidence type="ECO:0000256" key="9">
    <source>
        <dbReference type="ARBA" id="ARBA00023160"/>
    </source>
</evidence>
<accession>A0ABS8T7W9</accession>
<evidence type="ECO:0000313" key="12">
    <source>
        <dbReference type="Proteomes" id="UP000823775"/>
    </source>
</evidence>
<keyword evidence="2" id="KW-0444">Lipid biosynthesis</keyword>
<feature type="transmembrane region" description="Helical" evidence="10">
    <location>
        <begin position="120"/>
        <end position="144"/>
    </location>
</feature>
<organism evidence="11 12">
    <name type="scientific">Datura stramonium</name>
    <name type="common">Jimsonweed</name>
    <name type="synonym">Common thornapple</name>
    <dbReference type="NCBI Taxonomy" id="4076"/>
    <lineage>
        <taxon>Eukaryota</taxon>
        <taxon>Viridiplantae</taxon>
        <taxon>Streptophyta</taxon>
        <taxon>Embryophyta</taxon>
        <taxon>Tracheophyta</taxon>
        <taxon>Spermatophyta</taxon>
        <taxon>Magnoliopsida</taxon>
        <taxon>eudicotyledons</taxon>
        <taxon>Gunneridae</taxon>
        <taxon>Pentapetalae</taxon>
        <taxon>asterids</taxon>
        <taxon>lamiids</taxon>
        <taxon>Solanales</taxon>
        <taxon>Solanaceae</taxon>
        <taxon>Solanoideae</taxon>
        <taxon>Datureae</taxon>
        <taxon>Datura</taxon>
    </lineage>
</organism>
<feature type="transmembrane region" description="Helical" evidence="10">
    <location>
        <begin position="209"/>
        <end position="230"/>
    </location>
</feature>
<keyword evidence="7" id="KW-0443">Lipid metabolism</keyword>
<dbReference type="PROSITE" id="PS01188">
    <property type="entry name" value="ELO"/>
    <property type="match status" value="1"/>
</dbReference>
<sequence>MNVLFSSVHYWLADHPTISQFEWKQGHTFGSSLIFLTLSISIYLSLSLLSFRFSSLLPTLSATTLHCITAVHSLILCLLSLIMVVGCSLAVLHQMPRHDDYWRWVFCFPGNNRTLPRGPVFFWVHFCYLSKILEFMDTLLIILSSSRSRRLSFLHVYHHTMVPLLCYLGIYTSQSLIHIAVITNASVHVLMYAYYFLCSIGKRPWWKRLVTDCQIVQFIFGFICSPIMVYYHFITEVGCSGFGPWCACITFNASLLALFLDFHSNNYGNKIRKDRDSKMEKQT</sequence>
<feature type="transmembrane region" description="Helical" evidence="10">
    <location>
        <begin position="33"/>
        <end position="53"/>
    </location>
</feature>
<comment type="caution">
    <text evidence="11">The sequence shown here is derived from an EMBL/GenBank/DDBJ whole genome shotgun (WGS) entry which is preliminary data.</text>
</comment>
<evidence type="ECO:0000256" key="5">
    <source>
        <dbReference type="ARBA" id="ARBA00022832"/>
    </source>
</evidence>
<comment type="subcellular location">
    <subcellularLocation>
        <location evidence="1">Membrane</location>
        <topology evidence="1">Multi-pass membrane protein</topology>
    </subcellularLocation>
</comment>
<dbReference type="EMBL" id="JACEIK010001236">
    <property type="protein sequence ID" value="MCD7467502.1"/>
    <property type="molecule type" value="Genomic_DNA"/>
</dbReference>
<evidence type="ECO:0000313" key="11">
    <source>
        <dbReference type="EMBL" id="MCD7467502.1"/>
    </source>
</evidence>
<evidence type="ECO:0000256" key="4">
    <source>
        <dbReference type="ARBA" id="ARBA00022692"/>
    </source>
</evidence>
<gene>
    <name evidence="11" type="ORF">HAX54_004967</name>
</gene>
<dbReference type="Pfam" id="PF01151">
    <property type="entry name" value="ELO"/>
    <property type="match status" value="1"/>
</dbReference>
<evidence type="ECO:0008006" key="13">
    <source>
        <dbReference type="Google" id="ProtNLM"/>
    </source>
</evidence>
<keyword evidence="4 10" id="KW-0812">Transmembrane</keyword>
<feature type="transmembrane region" description="Helical" evidence="10">
    <location>
        <begin position="242"/>
        <end position="262"/>
    </location>
</feature>
<protein>
    <recommendedName>
        <fullName evidence="13">Very-long-chain 3-oxoacyl-CoA synthase</fullName>
    </recommendedName>
</protein>
<evidence type="ECO:0000256" key="8">
    <source>
        <dbReference type="ARBA" id="ARBA00023136"/>
    </source>
</evidence>
<dbReference type="InterPro" id="IPR002076">
    <property type="entry name" value="ELO_fam"/>
</dbReference>
<evidence type="ECO:0000256" key="6">
    <source>
        <dbReference type="ARBA" id="ARBA00022989"/>
    </source>
</evidence>
<evidence type="ECO:0000256" key="2">
    <source>
        <dbReference type="ARBA" id="ARBA00022516"/>
    </source>
</evidence>
<dbReference type="InterPro" id="IPR030457">
    <property type="entry name" value="ELO_CS"/>
</dbReference>
<dbReference type="PANTHER" id="PTHR11157">
    <property type="entry name" value="FATTY ACID ACYL TRANSFERASE-RELATED"/>
    <property type="match status" value="1"/>
</dbReference>
<dbReference type="Proteomes" id="UP000823775">
    <property type="component" value="Unassembled WGS sequence"/>
</dbReference>
<reference evidence="11 12" key="1">
    <citation type="journal article" date="2021" name="BMC Genomics">
        <title>Datura genome reveals duplications of psychoactive alkaloid biosynthetic genes and high mutation rate following tissue culture.</title>
        <authorList>
            <person name="Rajewski A."/>
            <person name="Carter-House D."/>
            <person name="Stajich J."/>
            <person name="Litt A."/>
        </authorList>
    </citation>
    <scope>NUCLEOTIDE SEQUENCE [LARGE SCALE GENOMIC DNA]</scope>
    <source>
        <strain evidence="11">AR-01</strain>
    </source>
</reference>
<evidence type="ECO:0000256" key="3">
    <source>
        <dbReference type="ARBA" id="ARBA00022679"/>
    </source>
</evidence>
<feature type="transmembrane region" description="Helical" evidence="10">
    <location>
        <begin position="151"/>
        <end position="170"/>
    </location>
</feature>